<name>A0A7S5RA05_9CAUD</name>
<keyword evidence="5" id="KW-1185">Reference proteome</keyword>
<evidence type="ECO:0000256" key="2">
    <source>
        <dbReference type="ARBA" id="ARBA00022844"/>
    </source>
</evidence>
<dbReference type="EMBL" id="MN988534">
    <property type="protein sequence ID" value="QIG73850.1"/>
    <property type="molecule type" value="Genomic_DNA"/>
</dbReference>
<evidence type="ECO:0000256" key="1">
    <source>
        <dbReference type="ARBA" id="ARBA00004328"/>
    </source>
</evidence>
<dbReference type="InterPro" id="IPR011050">
    <property type="entry name" value="Pectin_lyase_fold/virulence"/>
</dbReference>
<accession>A0A7S5RA05</accession>
<dbReference type="Proteomes" id="UP000646667">
    <property type="component" value="Segment"/>
</dbReference>
<dbReference type="Gene3D" id="2.60.40.2700">
    <property type="match status" value="2"/>
</dbReference>
<evidence type="ECO:0000313" key="4">
    <source>
        <dbReference type="EMBL" id="QIG73850.1"/>
    </source>
</evidence>
<evidence type="ECO:0000256" key="3">
    <source>
        <dbReference type="SAM" id="MobiDB-lite"/>
    </source>
</evidence>
<organism evidence="4 5">
    <name type="scientific">Rhizobium phage RHph_N34</name>
    <dbReference type="NCBI Taxonomy" id="2509586"/>
    <lineage>
        <taxon>Viruses</taxon>
        <taxon>Duplodnaviria</taxon>
        <taxon>Heunggongvirae</taxon>
        <taxon>Uroviricota</taxon>
        <taxon>Caudoviricetes</taxon>
        <taxon>Pootjesviridae</taxon>
        <taxon>Staniewskivirinae</taxon>
        <taxon>Trinifflemingvirus</taxon>
        <taxon>Trinifflemingvirus N34</taxon>
    </lineage>
</organism>
<dbReference type="GO" id="GO:0044423">
    <property type="term" value="C:virion component"/>
    <property type="evidence" value="ECO:0007669"/>
    <property type="project" value="UniProtKB-KW"/>
</dbReference>
<feature type="region of interest" description="Disordered" evidence="3">
    <location>
        <begin position="599"/>
        <end position="621"/>
    </location>
</feature>
<comment type="subcellular location">
    <subcellularLocation>
        <location evidence="1">Virion</location>
    </subcellularLocation>
</comment>
<keyword evidence="4" id="KW-0456">Lyase</keyword>
<protein>
    <submittedName>
        <fullName evidence="4">Pectin lyase fold domain-containing protein</fullName>
    </submittedName>
</protein>
<gene>
    <name evidence="4" type="ORF">EVC06_075</name>
</gene>
<feature type="compositionally biased region" description="Polar residues" evidence="3">
    <location>
        <begin position="599"/>
        <end position="608"/>
    </location>
</feature>
<dbReference type="GO" id="GO:0016829">
    <property type="term" value="F:lyase activity"/>
    <property type="evidence" value="ECO:0007669"/>
    <property type="project" value="UniProtKB-KW"/>
</dbReference>
<sequence>MPRKTIDQLPVASPEAVATGTLLIADENGLEYRATTAILGGVHLFFTDEADQTPFVFGRLTSPGRTVENTLITLTATPVGGGTAVVKTASTDALGNFTYDFTSSLARGASYTIEAKAAPYLTETTTKTIAALAAPTASLTATSTAKVGDEINVDPPSFSGSPTVIRYRYLRGASYVIPGATSSTYVLQPDDDADIITPQIQATNAGGDSPWYSATAIGPVTNKTSVLLTNPVIAGSTALGGRITVSDQGSASNNATVKSDEWQLDGAKIPTTKAPLQRYFSGAAGSTVPTAYPDGSNHHGVSLSSASYTGSNTYSYSIGISATENDYIISAIGSAGGNEGPQVYDLYVKHLNTNAALRFQLFASKYRGGVLQEEVQMSKVGVAAGTELNELTATANALNHWTLTHDFGEWLTGDYLVFRQRARNTSGSSTNNYQWDARSGASYAMLPIGAVNDLQKTLSSFTTRADMAGKKVRLARTYSNRNNDVIGYSNEITLEAAATQTVAPANVTLPAIVAASDRSNNTWQADFGAWSNQPNEFAIQWLDNGADISGATQMSYKIPSTLEGHDVSFRVTATNDIGSTSAVSVAKTVLPAAVFYKTDTGNDSNDGSTPELAKQTLNGSDTIPSGSTAIMQGDFGTRLRLGTGRNYEGTDTALTSIGNPSTASYAIDQYTDDGSLGRSNVKISKLRIKSGDRAINARQGSNWTIEDVILENVGFTPIGGIAENASGMMFYKNNGLTLRRVQFLLVNSDALFSDTNDKVIIEDCTFLPVFTAEGDTIQTRADRLVNNAPGPHQKGLVIRGTYLDMHSRKTSSGKGCLVTNMQDYAYIHDNKMDGNNFVHGTDEGDNHVFARNVCGYARKNTYSFGYGIGGYDDQPASHNHHVYDNSWYDIVRAHSYTGIPVTGYTGSKSGRVDIMVHDETVVKCSVGMRVDRPTSGKFRGWVFHNVGKTLDRTNTTIPPGGEINAFIWSDHYTYSGAVLLPPAVTTRATITGTRASGSVLTGGDSVFDTAAVLAAFPSAVITRSYQWRRHKPAVKWTGWSEGLGWLCEWIDGATSSSYTVTDDDQGCLISRVDRIHLTFTEGGVSKTVTALAYDGSYKDSAPITRTGDLAVALPTLATSSNISASATEGTLVLDLPALLTGETRTLLNTSRSYDPYTGTSVTVDSNGDIARGAGALTVGSTFSVKVRQKRGPDIADTSITFTVIT</sequence>
<dbReference type="GO" id="GO:0019058">
    <property type="term" value="P:viral life cycle"/>
    <property type="evidence" value="ECO:0007669"/>
    <property type="project" value="UniProtKB-ARBA"/>
</dbReference>
<proteinExistence type="predicted"/>
<reference evidence="4 5" key="1">
    <citation type="submission" date="2020-01" db="EMBL/GenBank/DDBJ databases">
        <title>Patterns of diversity and host range of bacteriophage communities associated with bean-nodulatin bacteria.</title>
        <authorList>
            <person name="Vann Cauwenberghe J."/>
            <person name="Santamaria R.I."/>
            <person name="Bustos P."/>
            <person name="Juarez S."/>
            <person name="Gonzalez V."/>
        </authorList>
    </citation>
    <scope>NUCLEOTIDE SEQUENCE [LARGE SCALE GENOMIC DNA]</scope>
    <source>
        <strain evidence="5">RHph</strain>
    </source>
</reference>
<dbReference type="GO" id="GO:0051701">
    <property type="term" value="P:biological process involved in interaction with host"/>
    <property type="evidence" value="ECO:0007669"/>
    <property type="project" value="UniProtKB-ARBA"/>
</dbReference>
<dbReference type="SUPFAM" id="SSF51126">
    <property type="entry name" value="Pectin lyase-like"/>
    <property type="match status" value="1"/>
</dbReference>
<keyword evidence="2" id="KW-0946">Virion</keyword>
<evidence type="ECO:0000313" key="5">
    <source>
        <dbReference type="Proteomes" id="UP000646667"/>
    </source>
</evidence>